<dbReference type="AlphaFoldDB" id="A0A1F8HVJ4"/>
<protein>
    <submittedName>
        <fullName evidence="1">Uncharacterized protein</fullName>
    </submittedName>
</protein>
<evidence type="ECO:0000313" key="1">
    <source>
        <dbReference type="EMBL" id="OGN41595.1"/>
    </source>
</evidence>
<comment type="caution">
    <text evidence="1">The sequence shown here is derived from an EMBL/GenBank/DDBJ whole genome shotgun (WGS) entry which is preliminary data.</text>
</comment>
<dbReference type="Proteomes" id="UP000178043">
    <property type="component" value="Unassembled WGS sequence"/>
</dbReference>
<dbReference type="EMBL" id="MGLG01000006">
    <property type="protein sequence ID" value="OGN41595.1"/>
    <property type="molecule type" value="Genomic_DNA"/>
</dbReference>
<gene>
    <name evidence="1" type="ORF">A2606_01115</name>
</gene>
<name>A0A1F8HVJ4_9BACT</name>
<sequence length="102" mass="11858">MENLSEPKTKTEKSSLEKRNLIQKDLIEDFCKNSEIQDPEERAKCAIDWVLKYADNFDQLDKSKVDEYYRLATSGTEEDKIRKAELLSQIQTSLVELDNKNG</sequence>
<organism evidence="1 2">
    <name type="scientific">Candidatus Yanofskybacteria bacterium RIFOXYD1_FULL_42_10</name>
    <dbReference type="NCBI Taxonomy" id="1802718"/>
    <lineage>
        <taxon>Bacteria</taxon>
        <taxon>Candidatus Yanofskyibacteriota</taxon>
    </lineage>
</organism>
<proteinExistence type="predicted"/>
<accession>A0A1F8HVJ4</accession>
<evidence type="ECO:0000313" key="2">
    <source>
        <dbReference type="Proteomes" id="UP000178043"/>
    </source>
</evidence>
<reference evidence="1 2" key="1">
    <citation type="journal article" date="2016" name="Nat. Commun.">
        <title>Thousands of microbial genomes shed light on interconnected biogeochemical processes in an aquifer system.</title>
        <authorList>
            <person name="Anantharaman K."/>
            <person name="Brown C.T."/>
            <person name="Hug L.A."/>
            <person name="Sharon I."/>
            <person name="Castelle C.J."/>
            <person name="Probst A.J."/>
            <person name="Thomas B.C."/>
            <person name="Singh A."/>
            <person name="Wilkins M.J."/>
            <person name="Karaoz U."/>
            <person name="Brodie E.L."/>
            <person name="Williams K.H."/>
            <person name="Hubbard S.S."/>
            <person name="Banfield J.F."/>
        </authorList>
    </citation>
    <scope>NUCLEOTIDE SEQUENCE [LARGE SCALE GENOMIC DNA]</scope>
</reference>